<reference evidence="5 6" key="1">
    <citation type="submission" date="2024-05" db="EMBL/GenBank/DDBJ databases">
        <title>De novo assembly of an allotetraploid wild potato.</title>
        <authorList>
            <person name="Hosaka A.J."/>
        </authorList>
    </citation>
    <scope>NUCLEOTIDE SEQUENCE [LARGE SCALE GENOMIC DNA]</scope>
    <source>
        <tissue evidence="5">Young leaves</tissue>
    </source>
</reference>
<accession>A0ABD2T9L6</accession>
<evidence type="ECO:0000256" key="3">
    <source>
        <dbReference type="SAM" id="MobiDB-lite"/>
    </source>
</evidence>
<gene>
    <name evidence="5" type="ORF">AABB24_020767</name>
</gene>
<organism evidence="5 6">
    <name type="scientific">Solanum stoloniferum</name>
    <dbReference type="NCBI Taxonomy" id="62892"/>
    <lineage>
        <taxon>Eukaryota</taxon>
        <taxon>Viridiplantae</taxon>
        <taxon>Streptophyta</taxon>
        <taxon>Embryophyta</taxon>
        <taxon>Tracheophyta</taxon>
        <taxon>Spermatophyta</taxon>
        <taxon>Magnoliopsida</taxon>
        <taxon>eudicotyledons</taxon>
        <taxon>Gunneridae</taxon>
        <taxon>Pentapetalae</taxon>
        <taxon>asterids</taxon>
        <taxon>lamiids</taxon>
        <taxon>Solanales</taxon>
        <taxon>Solanaceae</taxon>
        <taxon>Solanoideae</taxon>
        <taxon>Solaneae</taxon>
        <taxon>Solanum</taxon>
    </lineage>
</organism>
<dbReference type="InterPro" id="IPR010399">
    <property type="entry name" value="Tify_dom"/>
</dbReference>
<dbReference type="EMBL" id="JBJKTR010000012">
    <property type="protein sequence ID" value="KAL3352955.1"/>
    <property type="molecule type" value="Genomic_DNA"/>
</dbReference>
<dbReference type="AlphaFoldDB" id="A0ABD2T9L6"/>
<comment type="similarity">
    <text evidence="1 2">Belongs to the TIFY/JAZ family.</text>
</comment>
<evidence type="ECO:0000256" key="2">
    <source>
        <dbReference type="RuleBase" id="RU369065"/>
    </source>
</evidence>
<protein>
    <recommendedName>
        <fullName evidence="2">Protein TIFY</fullName>
    </recommendedName>
    <alternativeName>
        <fullName evidence="2">Jasmonate ZIM domain-containing protein</fullName>
    </alternativeName>
</protein>
<feature type="non-terminal residue" evidence="5">
    <location>
        <position position="1"/>
    </location>
</feature>
<feature type="region of interest" description="Disordered" evidence="3">
    <location>
        <begin position="96"/>
        <end position="117"/>
    </location>
</feature>
<comment type="domain">
    <text evidence="2">The jas domain is required for interaction with COI1.</text>
</comment>
<dbReference type="SMART" id="SM00979">
    <property type="entry name" value="TIFY"/>
    <property type="match status" value="1"/>
</dbReference>
<evidence type="ECO:0000313" key="6">
    <source>
        <dbReference type="Proteomes" id="UP001627284"/>
    </source>
</evidence>
<dbReference type="Pfam" id="PF06200">
    <property type="entry name" value="tify"/>
    <property type="match status" value="1"/>
</dbReference>
<sequence length="276" mass="31221">NSSQRHFLIFQLFKIFHFCYRKNKMGLSENVDSGKVAGQKSQFSQTCNLLSQFLKKKGSVGDLNNLGIYKTTFEPTGSQQTATTTTTTMNLLPMIEKSSDSSSSSSSVETNPQKPMNLFPQEFDFSKEQSTKKTESWISDQPEKAQMTIFYGGQVIVFDDFPADKANEIMKLANKQNPTNNFTYTMMKNQKTADQSGANFGNKLIQELPKVSMPQTSVADLPIARRNSLTRFLEKRKDRVTSIAPYQISNNKKSKNEENKAWLGLGAQFVKTEQYF</sequence>
<dbReference type="Proteomes" id="UP001627284">
    <property type="component" value="Unassembled WGS sequence"/>
</dbReference>
<dbReference type="PANTHER" id="PTHR33077:SF132">
    <property type="entry name" value="PROTEIN TIFY"/>
    <property type="match status" value="1"/>
</dbReference>
<comment type="function">
    <text evidence="2">Repressor of jasmonate responses.</text>
</comment>
<keyword evidence="6" id="KW-1185">Reference proteome</keyword>
<feature type="domain" description="Tify" evidence="4">
    <location>
        <begin position="140"/>
        <end position="175"/>
    </location>
</feature>
<dbReference type="GO" id="GO:0031347">
    <property type="term" value="P:regulation of defense response"/>
    <property type="evidence" value="ECO:0007669"/>
    <property type="project" value="UniProtKB-UniRule"/>
</dbReference>
<comment type="caution">
    <text evidence="5">The sequence shown here is derived from an EMBL/GenBank/DDBJ whole genome shotgun (WGS) entry which is preliminary data.</text>
</comment>
<dbReference type="InterPro" id="IPR040390">
    <property type="entry name" value="TIFY/JAZ"/>
</dbReference>
<comment type="subcellular location">
    <subcellularLocation>
        <location evidence="2">Nucleus</location>
    </subcellularLocation>
</comment>
<keyword evidence="2" id="KW-0539">Nucleus</keyword>
<dbReference type="PANTHER" id="PTHR33077">
    <property type="entry name" value="PROTEIN TIFY 4A-RELATED-RELATED"/>
    <property type="match status" value="1"/>
</dbReference>
<dbReference type="GO" id="GO:2000022">
    <property type="term" value="P:regulation of jasmonic acid mediated signaling pathway"/>
    <property type="evidence" value="ECO:0007669"/>
    <property type="project" value="UniProtKB-UniRule"/>
</dbReference>
<evidence type="ECO:0000313" key="5">
    <source>
        <dbReference type="EMBL" id="KAL3352955.1"/>
    </source>
</evidence>
<evidence type="ECO:0000259" key="4">
    <source>
        <dbReference type="PROSITE" id="PS51320"/>
    </source>
</evidence>
<dbReference type="InterPro" id="IPR018467">
    <property type="entry name" value="CCT_CS"/>
</dbReference>
<dbReference type="Pfam" id="PF09425">
    <property type="entry name" value="Jas_motif"/>
    <property type="match status" value="1"/>
</dbReference>
<dbReference type="PROSITE" id="PS51320">
    <property type="entry name" value="TIFY"/>
    <property type="match status" value="1"/>
</dbReference>
<dbReference type="GO" id="GO:0005634">
    <property type="term" value="C:nucleus"/>
    <property type="evidence" value="ECO:0007669"/>
    <property type="project" value="UniProtKB-SubCell"/>
</dbReference>
<dbReference type="GO" id="GO:0009611">
    <property type="term" value="P:response to wounding"/>
    <property type="evidence" value="ECO:0007669"/>
    <property type="project" value="UniProtKB-UniRule"/>
</dbReference>
<proteinExistence type="inferred from homology"/>
<name>A0ABD2T9L6_9SOLN</name>
<evidence type="ECO:0000256" key="1">
    <source>
        <dbReference type="ARBA" id="ARBA00008614"/>
    </source>
</evidence>
<keyword evidence="2" id="KW-1184">Jasmonic acid signaling pathway</keyword>